<evidence type="ECO:0000313" key="3">
    <source>
        <dbReference type="EMBL" id="KKK36710.1"/>
    </source>
</evidence>
<feature type="domain" description="CAAX prenyl protease 2/Lysostaphin resistance protein A-like" evidence="2">
    <location>
        <begin position="116"/>
        <end position="213"/>
    </location>
</feature>
<sequence>MNGIGWKKQSRRKDLASYVRLIGPTLMIFMGLQLFGSVAITFLLFYAWLLLVPFIDQAFPAQSFKVTKQGIILGLASGALFFLFIYGGLNWLHIYFLKIDQLRVLLLDWGFAGEGEFWLVLVLLVANPILEEVYWRGYMHEKLRIQRSAMYTIWLTSCFYTLYHLLSVFPIFQGIYSLIAILPVLAAGLFWGFIREKTGSLTAPIIGHILSDLGIVCVYWFIVR</sequence>
<feature type="transmembrane region" description="Helical" evidence="1">
    <location>
        <begin position="175"/>
        <end position="194"/>
    </location>
</feature>
<evidence type="ECO:0000259" key="2">
    <source>
        <dbReference type="Pfam" id="PF02517"/>
    </source>
</evidence>
<feature type="transmembrane region" description="Helical" evidence="1">
    <location>
        <begin position="201"/>
        <end position="222"/>
    </location>
</feature>
<keyword evidence="1" id="KW-1133">Transmembrane helix</keyword>
<evidence type="ECO:0000313" key="4">
    <source>
        <dbReference type="Proteomes" id="UP000034166"/>
    </source>
</evidence>
<reference evidence="3 4" key="1">
    <citation type="submission" date="2015-04" db="EMBL/GenBank/DDBJ databases">
        <title>Taxonomic description and genome sequence of Bacillus campisalis sp. nov., a novel member of the genus Bacillus isolated from solar saltern.</title>
        <authorList>
            <person name="Mathan Kumar R."/>
            <person name="Kaur G."/>
            <person name="Kumar A."/>
            <person name="Singh N.K."/>
            <person name="Kaur N."/>
            <person name="Kumar N."/>
            <person name="Mayilraj S."/>
        </authorList>
    </citation>
    <scope>NUCLEOTIDE SEQUENCE [LARGE SCALE GENOMIC DNA]</scope>
    <source>
        <strain evidence="3 4">SA2-6</strain>
    </source>
</reference>
<gene>
    <name evidence="3" type="ORF">WQ57_17770</name>
</gene>
<feature type="transmembrane region" description="Helical" evidence="1">
    <location>
        <begin position="149"/>
        <end position="169"/>
    </location>
</feature>
<keyword evidence="4" id="KW-1185">Reference proteome</keyword>
<organism evidence="3 4">
    <name type="scientific">Mesobacillus campisalis</name>
    <dbReference type="NCBI Taxonomy" id="1408103"/>
    <lineage>
        <taxon>Bacteria</taxon>
        <taxon>Bacillati</taxon>
        <taxon>Bacillota</taxon>
        <taxon>Bacilli</taxon>
        <taxon>Bacillales</taxon>
        <taxon>Bacillaceae</taxon>
        <taxon>Mesobacillus</taxon>
    </lineage>
</organism>
<dbReference type="PATRIC" id="fig|1408103.3.peg.3942"/>
<dbReference type="GO" id="GO:0080120">
    <property type="term" value="P:CAAX-box protein maturation"/>
    <property type="evidence" value="ECO:0007669"/>
    <property type="project" value="UniProtKB-ARBA"/>
</dbReference>
<feature type="transmembrane region" description="Helical" evidence="1">
    <location>
        <begin position="15"/>
        <end position="32"/>
    </location>
</feature>
<name>A0A0M2SVQ0_9BACI</name>
<dbReference type="Proteomes" id="UP000034166">
    <property type="component" value="Unassembled WGS sequence"/>
</dbReference>
<dbReference type="Pfam" id="PF02517">
    <property type="entry name" value="Rce1-like"/>
    <property type="match status" value="1"/>
</dbReference>
<feature type="transmembrane region" description="Helical" evidence="1">
    <location>
        <begin position="71"/>
        <end position="97"/>
    </location>
</feature>
<keyword evidence="1" id="KW-0812">Transmembrane</keyword>
<dbReference type="AlphaFoldDB" id="A0A0M2SVQ0"/>
<keyword evidence="1" id="KW-0472">Membrane</keyword>
<dbReference type="GO" id="GO:0004175">
    <property type="term" value="F:endopeptidase activity"/>
    <property type="evidence" value="ECO:0007669"/>
    <property type="project" value="UniProtKB-ARBA"/>
</dbReference>
<dbReference type="EMBL" id="LAYY01000024">
    <property type="protein sequence ID" value="KKK36710.1"/>
    <property type="molecule type" value="Genomic_DNA"/>
</dbReference>
<dbReference type="OrthoDB" id="449657at2"/>
<dbReference type="InterPro" id="IPR003675">
    <property type="entry name" value="Rce1/LyrA-like_dom"/>
</dbReference>
<comment type="caution">
    <text evidence="3">The sequence shown here is derived from an EMBL/GenBank/DDBJ whole genome shotgun (WGS) entry which is preliminary data.</text>
</comment>
<proteinExistence type="predicted"/>
<accession>A0A0M2SVQ0</accession>
<protein>
    <recommendedName>
        <fullName evidence="2">CAAX prenyl protease 2/Lysostaphin resistance protein A-like domain-containing protein</fullName>
    </recommendedName>
</protein>
<evidence type="ECO:0000256" key="1">
    <source>
        <dbReference type="SAM" id="Phobius"/>
    </source>
</evidence>